<feature type="domain" description="PepSY" evidence="3">
    <location>
        <begin position="155"/>
        <end position="217"/>
    </location>
</feature>
<dbReference type="PROSITE" id="PS51257">
    <property type="entry name" value="PROKAR_LIPOPROTEIN"/>
    <property type="match status" value="1"/>
</dbReference>
<evidence type="ECO:0000313" key="4">
    <source>
        <dbReference type="EMBL" id="MDJ1129871.1"/>
    </source>
</evidence>
<evidence type="ECO:0000259" key="3">
    <source>
        <dbReference type="Pfam" id="PF03413"/>
    </source>
</evidence>
<accession>A0ABT6ZLF5</accession>
<proteinExistence type="predicted"/>
<dbReference type="Pfam" id="PF03413">
    <property type="entry name" value="PepSY"/>
    <property type="match status" value="2"/>
</dbReference>
<evidence type="ECO:0000256" key="2">
    <source>
        <dbReference type="SAM" id="SignalP"/>
    </source>
</evidence>
<comment type="caution">
    <text evidence="4">The sequence shown here is derived from an EMBL/GenBank/DDBJ whole genome shotgun (WGS) entry which is preliminary data.</text>
</comment>
<protein>
    <submittedName>
        <fullName evidence="4">PepSY domain-containing protein</fullName>
    </submittedName>
</protein>
<name>A0ABT6ZLF5_9ACTN</name>
<feature type="compositionally biased region" description="Low complexity" evidence="1">
    <location>
        <begin position="41"/>
        <end position="60"/>
    </location>
</feature>
<dbReference type="Gene3D" id="3.10.450.40">
    <property type="match status" value="2"/>
</dbReference>
<evidence type="ECO:0000313" key="5">
    <source>
        <dbReference type="Proteomes" id="UP001431693"/>
    </source>
</evidence>
<dbReference type="RefSeq" id="WP_283712992.1">
    <property type="nucleotide sequence ID" value="NZ_JASJEW010000002.1"/>
</dbReference>
<organism evidence="4 5">
    <name type="scientific">Kribbibacterium absianum</name>
    <dbReference type="NCBI Taxonomy" id="3044210"/>
    <lineage>
        <taxon>Bacteria</taxon>
        <taxon>Bacillati</taxon>
        <taxon>Actinomycetota</taxon>
        <taxon>Coriobacteriia</taxon>
        <taxon>Coriobacteriales</taxon>
        <taxon>Kribbibacteriaceae</taxon>
        <taxon>Kribbibacterium</taxon>
    </lineage>
</organism>
<gene>
    <name evidence="4" type="ORF">QJ043_07250</name>
</gene>
<feature type="region of interest" description="Disordered" evidence="1">
    <location>
        <begin position="36"/>
        <end position="60"/>
    </location>
</feature>
<dbReference type="Proteomes" id="UP001431693">
    <property type="component" value="Unassembled WGS sequence"/>
</dbReference>
<sequence length="221" mass="23068">MRQSTARTVSAWALSALLVASPVMLGGCSWPNRQAVSSTEQAQLNNGASSNANGTNSNTQNTLIGEDAALDVALSDAGLTADQVTVTKCVLTTDDGVDVYEVDFTTSNSEHDYEIDATSGQILQKDNETYTATSTGATTSQNAASTSVAPSTGVISQDAAKAIAAENAGFSVDKVTFTEVKLDTDDGVQEYDVTFRVNGVEHECTINATTGAVISHEQDRD</sequence>
<dbReference type="EMBL" id="JASJEX010000003">
    <property type="protein sequence ID" value="MDJ1129871.1"/>
    <property type="molecule type" value="Genomic_DNA"/>
</dbReference>
<feature type="signal peptide" evidence="2">
    <location>
        <begin position="1"/>
        <end position="25"/>
    </location>
</feature>
<dbReference type="InterPro" id="IPR025711">
    <property type="entry name" value="PepSY"/>
</dbReference>
<keyword evidence="2" id="KW-0732">Signal</keyword>
<keyword evidence="5" id="KW-1185">Reference proteome</keyword>
<evidence type="ECO:0000256" key="1">
    <source>
        <dbReference type="SAM" id="MobiDB-lite"/>
    </source>
</evidence>
<feature type="domain" description="PepSY" evidence="3">
    <location>
        <begin position="65"/>
        <end position="123"/>
    </location>
</feature>
<feature type="chain" id="PRO_5046744074" evidence="2">
    <location>
        <begin position="26"/>
        <end position="221"/>
    </location>
</feature>
<reference evidence="4" key="1">
    <citation type="submission" date="2023-05" db="EMBL/GenBank/DDBJ databases">
        <title>[olsenella] sp. nov., isolated from a pig farm feces dump.</title>
        <authorList>
            <person name="Chang Y.-H."/>
        </authorList>
    </citation>
    <scope>NUCLEOTIDE SEQUENCE</scope>
    <source>
        <strain evidence="4">YH-ols2217</strain>
    </source>
</reference>